<sequence>MKPHIGGLRVAVLRGISTLDILGFYIRRSIYGRALDNFRVFLTYVQFCLQPTRDAWV</sequence>
<proteinExistence type="predicted"/>
<reference evidence="1 2" key="1">
    <citation type="submission" date="2018-02" db="EMBL/GenBank/DDBJ databases">
        <title>The genomes of Aspergillus section Nigri reveals drivers in fungal speciation.</title>
        <authorList>
            <consortium name="DOE Joint Genome Institute"/>
            <person name="Vesth T.C."/>
            <person name="Nybo J."/>
            <person name="Theobald S."/>
            <person name="Brandl J."/>
            <person name="Frisvad J.C."/>
            <person name="Nielsen K.F."/>
            <person name="Lyhne E.K."/>
            <person name="Kogle M.E."/>
            <person name="Kuo A."/>
            <person name="Riley R."/>
            <person name="Clum A."/>
            <person name="Nolan M."/>
            <person name="Lipzen A."/>
            <person name="Salamov A."/>
            <person name="Henrissat B."/>
            <person name="Wiebenga A."/>
            <person name="De vries R.P."/>
            <person name="Grigoriev I.V."/>
            <person name="Mortensen U.H."/>
            <person name="Andersen M.R."/>
            <person name="Baker S.E."/>
        </authorList>
    </citation>
    <scope>NUCLEOTIDE SEQUENCE [LARGE SCALE GENOMIC DNA]</scope>
    <source>
        <strain evidence="1 2">CBS 114.80</strain>
    </source>
</reference>
<dbReference type="Proteomes" id="UP000248817">
    <property type="component" value="Unassembled WGS sequence"/>
</dbReference>
<gene>
    <name evidence="1" type="ORF">BP00DRAFT_43950</name>
</gene>
<organism evidence="1 2">
    <name type="scientific">Aspergillus indologenus CBS 114.80</name>
    <dbReference type="NCBI Taxonomy" id="1450541"/>
    <lineage>
        <taxon>Eukaryota</taxon>
        <taxon>Fungi</taxon>
        <taxon>Dikarya</taxon>
        <taxon>Ascomycota</taxon>
        <taxon>Pezizomycotina</taxon>
        <taxon>Eurotiomycetes</taxon>
        <taxon>Eurotiomycetidae</taxon>
        <taxon>Eurotiales</taxon>
        <taxon>Aspergillaceae</taxon>
        <taxon>Aspergillus</taxon>
        <taxon>Aspergillus subgen. Circumdati</taxon>
    </lineage>
</organism>
<accession>A0A2V5HW50</accession>
<dbReference type="EMBL" id="KZ825582">
    <property type="protein sequence ID" value="PYI26932.1"/>
    <property type="molecule type" value="Genomic_DNA"/>
</dbReference>
<evidence type="ECO:0000313" key="2">
    <source>
        <dbReference type="Proteomes" id="UP000248817"/>
    </source>
</evidence>
<keyword evidence="2" id="KW-1185">Reference proteome</keyword>
<dbReference type="AlphaFoldDB" id="A0A2V5HW50"/>
<protein>
    <submittedName>
        <fullName evidence="1">Uncharacterized protein</fullName>
    </submittedName>
</protein>
<evidence type="ECO:0000313" key="1">
    <source>
        <dbReference type="EMBL" id="PYI26932.1"/>
    </source>
</evidence>
<name>A0A2V5HW50_9EURO</name>